<proteinExistence type="inferred from homology"/>
<keyword evidence="4 9" id="KW-0540">Nuclease</keyword>
<dbReference type="GO" id="GO:0008270">
    <property type="term" value="F:zinc ion binding"/>
    <property type="evidence" value="ECO:0007669"/>
    <property type="project" value="UniProtKB-UniRule"/>
</dbReference>
<comment type="cofactor">
    <cofactor evidence="9">
        <name>Zn(2+)</name>
        <dbReference type="ChEBI" id="CHEBI:29105"/>
    </cofactor>
    <text evidence="9">Binds 1 zinc ion.</text>
</comment>
<dbReference type="Proteomes" id="UP000233419">
    <property type="component" value="Chromosome"/>
</dbReference>
<dbReference type="SUPFAM" id="SSF55486">
    <property type="entry name" value="Metalloproteases ('zincins'), catalytic domain"/>
    <property type="match status" value="1"/>
</dbReference>
<keyword evidence="2 9" id="KW-0690">Ribosome biogenesis</keyword>
<dbReference type="GO" id="GO:0004222">
    <property type="term" value="F:metalloendopeptidase activity"/>
    <property type="evidence" value="ECO:0007669"/>
    <property type="project" value="InterPro"/>
</dbReference>
<dbReference type="InterPro" id="IPR020549">
    <property type="entry name" value="YbeY_CS"/>
</dbReference>
<reference evidence="10 11" key="1">
    <citation type="submission" date="2017-12" db="EMBL/GenBank/DDBJ databases">
        <title>Mesoplasma syrphidae YJS, Complete Genome.</title>
        <authorList>
            <person name="Knight T.F."/>
            <person name="Citino T."/>
            <person name="Rubinstein R."/>
            <person name="Neuschaefer Z."/>
        </authorList>
    </citation>
    <scope>NUCLEOTIDE SEQUENCE [LARGE SCALE GENOMIC DNA]</scope>
    <source>
        <strain evidence="10 11">YJS</strain>
    </source>
</reference>
<dbReference type="GO" id="GO:0004521">
    <property type="term" value="F:RNA endonuclease activity"/>
    <property type="evidence" value="ECO:0007669"/>
    <property type="project" value="UniProtKB-UniRule"/>
</dbReference>
<keyword evidence="3 9" id="KW-0698">rRNA processing</keyword>
<comment type="function">
    <text evidence="9">Single strand-specific metallo-endoribonuclease involved in late-stage 70S ribosome quality control and in maturation of the 3' terminus of the 16S rRNA.</text>
</comment>
<evidence type="ECO:0000256" key="8">
    <source>
        <dbReference type="ARBA" id="ARBA00022833"/>
    </source>
</evidence>
<dbReference type="RefSeq" id="WP_027048032.1">
    <property type="nucleotide sequence ID" value="NZ_CP025257.1"/>
</dbReference>
<keyword evidence="5 9" id="KW-0479">Metal-binding</keyword>
<keyword evidence="8 9" id="KW-0862">Zinc</keyword>
<dbReference type="HAMAP" id="MF_00009">
    <property type="entry name" value="Endoribonucl_YbeY"/>
    <property type="match status" value="1"/>
</dbReference>
<keyword evidence="7 9" id="KW-0378">Hydrolase</keyword>
<keyword evidence="6 9" id="KW-0255">Endonuclease</keyword>
<dbReference type="AlphaFoldDB" id="A0A2K9C2B3"/>
<dbReference type="OrthoDB" id="9807740at2"/>
<organism evidence="10 11">
    <name type="scientific">Mesoplasma syrphidae</name>
    <dbReference type="NCBI Taxonomy" id="225999"/>
    <lineage>
        <taxon>Bacteria</taxon>
        <taxon>Bacillati</taxon>
        <taxon>Mycoplasmatota</taxon>
        <taxon>Mollicutes</taxon>
        <taxon>Entomoplasmatales</taxon>
        <taxon>Entomoplasmataceae</taxon>
        <taxon>Mesoplasma</taxon>
    </lineage>
</organism>
<evidence type="ECO:0000256" key="9">
    <source>
        <dbReference type="HAMAP-Rule" id="MF_00009"/>
    </source>
</evidence>
<dbReference type="Gene3D" id="3.40.390.30">
    <property type="entry name" value="Metalloproteases ('zincins'), catalytic domain"/>
    <property type="match status" value="1"/>
</dbReference>
<keyword evidence="9" id="KW-0963">Cytoplasm</keyword>
<comment type="similarity">
    <text evidence="1 9">Belongs to the endoribonuclease YbeY family.</text>
</comment>
<name>A0A2K9C2B3_9MOLU</name>
<dbReference type="PANTHER" id="PTHR46986">
    <property type="entry name" value="ENDORIBONUCLEASE YBEY, CHLOROPLASTIC"/>
    <property type="match status" value="1"/>
</dbReference>
<protein>
    <recommendedName>
        <fullName evidence="9">Endoribonuclease YbeY</fullName>
        <ecNumber evidence="9">3.1.-.-</ecNumber>
    </recommendedName>
</protein>
<evidence type="ECO:0000256" key="5">
    <source>
        <dbReference type="ARBA" id="ARBA00022723"/>
    </source>
</evidence>
<dbReference type="InterPro" id="IPR002036">
    <property type="entry name" value="YbeY"/>
</dbReference>
<dbReference type="EC" id="3.1.-.-" evidence="9"/>
<evidence type="ECO:0000256" key="6">
    <source>
        <dbReference type="ARBA" id="ARBA00022759"/>
    </source>
</evidence>
<feature type="binding site" evidence="9">
    <location>
        <position position="117"/>
    </location>
    <ligand>
        <name>Zn(2+)</name>
        <dbReference type="ChEBI" id="CHEBI:29105"/>
        <note>catalytic</note>
    </ligand>
</feature>
<sequence>MIEINFINETSSDMKKWEKFAKNIFTNAHKVLNLKEKIELSVTFVNSQRAQEINQQYRGKNYIADVTSFPVELSSQEVIALGVREVGDIFLCLEEAQRKTIKYDHTIEQEMGFLFAHGFLHLLGYDHETSLEDETRMFKLQDDILLESQINYEIKFVDEDYIGE</sequence>
<evidence type="ECO:0000256" key="1">
    <source>
        <dbReference type="ARBA" id="ARBA00010875"/>
    </source>
</evidence>
<dbReference type="Pfam" id="PF02130">
    <property type="entry name" value="YbeY"/>
    <property type="match status" value="1"/>
</dbReference>
<feature type="binding site" evidence="9">
    <location>
        <position position="127"/>
    </location>
    <ligand>
        <name>Zn(2+)</name>
        <dbReference type="ChEBI" id="CHEBI:29105"/>
        <note>catalytic</note>
    </ligand>
</feature>
<dbReference type="GO" id="GO:0006364">
    <property type="term" value="P:rRNA processing"/>
    <property type="evidence" value="ECO:0007669"/>
    <property type="project" value="UniProtKB-UniRule"/>
</dbReference>
<evidence type="ECO:0000256" key="4">
    <source>
        <dbReference type="ARBA" id="ARBA00022722"/>
    </source>
</evidence>
<accession>A0A2K9C2B3</accession>
<dbReference type="InterPro" id="IPR023091">
    <property type="entry name" value="MetalPrtase_cat_dom_sf_prd"/>
</dbReference>
<dbReference type="KEGG" id="msyr:CXP39_02285"/>
<dbReference type="NCBIfam" id="TIGR00043">
    <property type="entry name" value="rRNA maturation RNase YbeY"/>
    <property type="match status" value="1"/>
</dbReference>
<comment type="subcellular location">
    <subcellularLocation>
        <location evidence="9">Cytoplasm</location>
    </subcellularLocation>
</comment>
<evidence type="ECO:0000256" key="2">
    <source>
        <dbReference type="ARBA" id="ARBA00022517"/>
    </source>
</evidence>
<evidence type="ECO:0000256" key="3">
    <source>
        <dbReference type="ARBA" id="ARBA00022552"/>
    </source>
</evidence>
<feature type="binding site" evidence="9">
    <location>
        <position position="121"/>
    </location>
    <ligand>
        <name>Zn(2+)</name>
        <dbReference type="ChEBI" id="CHEBI:29105"/>
        <note>catalytic</note>
    </ligand>
</feature>
<evidence type="ECO:0000313" key="10">
    <source>
        <dbReference type="EMBL" id="AUF83619.1"/>
    </source>
</evidence>
<dbReference type="PROSITE" id="PS01306">
    <property type="entry name" value="UPF0054"/>
    <property type="match status" value="1"/>
</dbReference>
<dbReference type="EMBL" id="CP025257">
    <property type="protein sequence ID" value="AUF83619.1"/>
    <property type="molecule type" value="Genomic_DNA"/>
</dbReference>
<evidence type="ECO:0000313" key="11">
    <source>
        <dbReference type="Proteomes" id="UP000233419"/>
    </source>
</evidence>
<dbReference type="GO" id="GO:0005737">
    <property type="term" value="C:cytoplasm"/>
    <property type="evidence" value="ECO:0007669"/>
    <property type="project" value="UniProtKB-SubCell"/>
</dbReference>
<keyword evidence="11" id="KW-1185">Reference proteome</keyword>
<evidence type="ECO:0000256" key="7">
    <source>
        <dbReference type="ARBA" id="ARBA00022801"/>
    </source>
</evidence>
<gene>
    <name evidence="9 10" type="primary">ybeY</name>
    <name evidence="10" type="ORF">CXP39_02285</name>
</gene>
<dbReference type="PANTHER" id="PTHR46986:SF1">
    <property type="entry name" value="ENDORIBONUCLEASE YBEY, CHLOROPLASTIC"/>
    <property type="match status" value="1"/>
</dbReference>